<reference evidence="2 3" key="1">
    <citation type="submission" date="2014-07" db="EMBL/GenBank/DDBJ databases">
        <title>Draft Genome Sequence of Gephyronic Acid Producer, Cystobacter violaceus Strain Cb vi76.</title>
        <authorList>
            <person name="Stevens D.C."/>
            <person name="Young J."/>
            <person name="Carmichael R."/>
            <person name="Tan J."/>
            <person name="Taylor R.E."/>
        </authorList>
    </citation>
    <scope>NUCLEOTIDE SEQUENCE [LARGE SCALE GENOMIC DNA]</scope>
    <source>
        <strain evidence="2 3">Cb vi76</strain>
    </source>
</reference>
<sequence length="315" mass="33814">MSGEAFTDPRFAKACAGAQSEVRAHFLQWALVSSGELVFQDPPHDEEPCTSQGGRAVERGASASLLMLVALVLLGWARAAPPTARDALSQEEAARCGPGPGPVRDMVTWERLCRATMRAASRLPDSDARRLVSLVGPRHLATLHPLTSLWLDPRGKPVVEDVVTRAWPPLPARPGPEQLQRVAHALWRYVNAATFARTQEELGQAALALEEAVAAVGVEAVVFLLEEGLLSAQARLRDAPREAPLVVVPASARAEPREDTLEPGGCASGSPGACPSSATSPRWCATMPSVRRRSGRCSRTSTSRSSRRTWECTKP</sequence>
<evidence type="ECO:0000256" key="1">
    <source>
        <dbReference type="SAM" id="MobiDB-lite"/>
    </source>
</evidence>
<evidence type="ECO:0000313" key="3">
    <source>
        <dbReference type="Proteomes" id="UP000028547"/>
    </source>
</evidence>
<feature type="region of interest" description="Disordered" evidence="1">
    <location>
        <begin position="254"/>
        <end position="315"/>
    </location>
</feature>
<name>A0A084SG07_9BACT</name>
<organism evidence="2 3">
    <name type="scientific">Archangium violaceum Cb vi76</name>
    <dbReference type="NCBI Taxonomy" id="1406225"/>
    <lineage>
        <taxon>Bacteria</taxon>
        <taxon>Pseudomonadati</taxon>
        <taxon>Myxococcota</taxon>
        <taxon>Myxococcia</taxon>
        <taxon>Myxococcales</taxon>
        <taxon>Cystobacterineae</taxon>
        <taxon>Archangiaceae</taxon>
        <taxon>Archangium</taxon>
    </lineage>
</organism>
<comment type="caution">
    <text evidence="2">The sequence shown here is derived from an EMBL/GenBank/DDBJ whole genome shotgun (WGS) entry which is preliminary data.</text>
</comment>
<dbReference type="AlphaFoldDB" id="A0A084SG07"/>
<feature type="compositionally biased region" description="Low complexity" evidence="1">
    <location>
        <begin position="263"/>
        <end position="278"/>
    </location>
</feature>
<protein>
    <submittedName>
        <fullName evidence="2">Uncharacterized protein</fullName>
    </submittedName>
</protein>
<accession>A0A084SG07</accession>
<dbReference type="Proteomes" id="UP000028547">
    <property type="component" value="Unassembled WGS sequence"/>
</dbReference>
<dbReference type="EMBL" id="JPMI01000378">
    <property type="protein sequence ID" value="KFA87392.1"/>
    <property type="molecule type" value="Genomic_DNA"/>
</dbReference>
<evidence type="ECO:0000313" key="2">
    <source>
        <dbReference type="EMBL" id="KFA87392.1"/>
    </source>
</evidence>
<gene>
    <name evidence="2" type="ORF">Q664_47765</name>
</gene>
<proteinExistence type="predicted"/>